<gene>
    <name evidence="1" type="ORF">MJO28_013753</name>
</gene>
<name>A0ACC0DVG4_9BASI</name>
<reference evidence="2" key="2">
    <citation type="journal article" date="2018" name="Mol. Plant Microbe Interact.">
        <title>Genome sequence resources for the wheat stripe rust pathogen (Puccinia striiformis f. sp. tritici) and the barley stripe rust pathogen (Puccinia striiformis f. sp. hordei).</title>
        <authorList>
            <person name="Xia C."/>
            <person name="Wang M."/>
            <person name="Yin C."/>
            <person name="Cornejo O.E."/>
            <person name="Hulbert S.H."/>
            <person name="Chen X."/>
        </authorList>
    </citation>
    <scope>NUCLEOTIDE SEQUENCE [LARGE SCALE GENOMIC DNA]</scope>
    <source>
        <strain evidence="2">93-210</strain>
    </source>
</reference>
<dbReference type="EMBL" id="CM045878">
    <property type="protein sequence ID" value="KAI7940101.1"/>
    <property type="molecule type" value="Genomic_DNA"/>
</dbReference>
<keyword evidence="2" id="KW-1185">Reference proteome</keyword>
<reference evidence="2" key="1">
    <citation type="journal article" date="2018" name="BMC Genomics">
        <title>Genomic insights into host adaptation between the wheat stripe rust pathogen (Puccinia striiformis f. sp. tritici) and the barley stripe rust pathogen (Puccinia striiformis f. sp. hordei).</title>
        <authorList>
            <person name="Xia C."/>
            <person name="Wang M."/>
            <person name="Yin C."/>
            <person name="Cornejo O.E."/>
            <person name="Hulbert S.H."/>
            <person name="Chen X."/>
        </authorList>
    </citation>
    <scope>NUCLEOTIDE SEQUENCE [LARGE SCALE GENOMIC DNA]</scope>
    <source>
        <strain evidence="2">93-210</strain>
    </source>
</reference>
<proteinExistence type="predicted"/>
<evidence type="ECO:0000313" key="2">
    <source>
        <dbReference type="Proteomes" id="UP001060170"/>
    </source>
</evidence>
<protein>
    <submittedName>
        <fullName evidence="1">Uncharacterized protein</fullName>
    </submittedName>
</protein>
<evidence type="ECO:0000313" key="1">
    <source>
        <dbReference type="EMBL" id="KAI7940101.1"/>
    </source>
</evidence>
<sequence>MYFISCVEIRASSLVEKQDHCVTDRLLEQLDVTPDQQFVVGQAQTTRYNNISAAALPVFIANPGIGIDPRIREEKLRCFALKSSNPSQFPEMLPNILFASSSTIINYNYLLK</sequence>
<reference evidence="1 2" key="3">
    <citation type="journal article" date="2022" name="Microbiol. Spectr.">
        <title>Folding features and dynamics of 3D genome architecture in plant fungal pathogens.</title>
        <authorList>
            <person name="Xia C."/>
        </authorList>
    </citation>
    <scope>NUCLEOTIDE SEQUENCE [LARGE SCALE GENOMIC DNA]</scope>
    <source>
        <strain evidence="1 2">93-210</strain>
    </source>
</reference>
<organism evidence="1 2">
    <name type="scientific">Puccinia striiformis f. sp. tritici</name>
    <dbReference type="NCBI Taxonomy" id="168172"/>
    <lineage>
        <taxon>Eukaryota</taxon>
        <taxon>Fungi</taxon>
        <taxon>Dikarya</taxon>
        <taxon>Basidiomycota</taxon>
        <taxon>Pucciniomycotina</taxon>
        <taxon>Pucciniomycetes</taxon>
        <taxon>Pucciniales</taxon>
        <taxon>Pucciniaceae</taxon>
        <taxon>Puccinia</taxon>
    </lineage>
</organism>
<comment type="caution">
    <text evidence="1">The sequence shown here is derived from an EMBL/GenBank/DDBJ whole genome shotgun (WGS) entry which is preliminary data.</text>
</comment>
<accession>A0ACC0DVG4</accession>
<dbReference type="Proteomes" id="UP001060170">
    <property type="component" value="Chromosome 14"/>
</dbReference>